<comment type="caution">
    <text evidence="1">The sequence shown here is derived from an EMBL/GenBank/DDBJ whole genome shotgun (WGS) entry which is preliminary data.</text>
</comment>
<protein>
    <submittedName>
        <fullName evidence="1">Uncharacterized protein</fullName>
    </submittedName>
</protein>
<accession>A0ACC2HE59</accession>
<gene>
    <name evidence="1" type="ORF">DPEC_G00035870</name>
</gene>
<evidence type="ECO:0000313" key="1">
    <source>
        <dbReference type="EMBL" id="KAJ8014016.1"/>
    </source>
</evidence>
<dbReference type="Proteomes" id="UP001157502">
    <property type="component" value="Chromosome 3"/>
</dbReference>
<sequence>MSYKEVRVDPDRDYITPGVLDLEQMFWTGLGATYTHCNEVWPNLYIGDKKTALERPGLVEMGVTHIINAAEGKWNNVSTGADYYKDMNIIYCGIEADDTPTFNLSTYFNSASNFIHQALSNIDNKVLVHCMMGRSRSVTLVLAYLTIKQELTLVDAIGHVRQRRCVLPNRGFLTQLRDLDIKLQEDRLKNRQT</sequence>
<evidence type="ECO:0000313" key="2">
    <source>
        <dbReference type="Proteomes" id="UP001157502"/>
    </source>
</evidence>
<keyword evidence="2" id="KW-1185">Reference proteome</keyword>
<organism evidence="1 2">
    <name type="scientific">Dallia pectoralis</name>
    <name type="common">Alaska blackfish</name>
    <dbReference type="NCBI Taxonomy" id="75939"/>
    <lineage>
        <taxon>Eukaryota</taxon>
        <taxon>Metazoa</taxon>
        <taxon>Chordata</taxon>
        <taxon>Craniata</taxon>
        <taxon>Vertebrata</taxon>
        <taxon>Euteleostomi</taxon>
        <taxon>Actinopterygii</taxon>
        <taxon>Neopterygii</taxon>
        <taxon>Teleostei</taxon>
        <taxon>Protacanthopterygii</taxon>
        <taxon>Esociformes</taxon>
        <taxon>Umbridae</taxon>
        <taxon>Dallia</taxon>
    </lineage>
</organism>
<proteinExistence type="predicted"/>
<reference evidence="1" key="1">
    <citation type="submission" date="2021-05" db="EMBL/GenBank/DDBJ databases">
        <authorList>
            <person name="Pan Q."/>
            <person name="Jouanno E."/>
            <person name="Zahm M."/>
            <person name="Klopp C."/>
            <person name="Cabau C."/>
            <person name="Louis A."/>
            <person name="Berthelot C."/>
            <person name="Parey E."/>
            <person name="Roest Crollius H."/>
            <person name="Montfort J."/>
            <person name="Robinson-Rechavi M."/>
            <person name="Bouchez O."/>
            <person name="Lampietro C."/>
            <person name="Lopez Roques C."/>
            <person name="Donnadieu C."/>
            <person name="Postlethwait J."/>
            <person name="Bobe J."/>
            <person name="Dillon D."/>
            <person name="Chandos A."/>
            <person name="von Hippel F."/>
            <person name="Guiguen Y."/>
        </authorList>
    </citation>
    <scope>NUCLEOTIDE SEQUENCE</scope>
    <source>
        <strain evidence="1">YG-Jan2019</strain>
    </source>
</reference>
<dbReference type="EMBL" id="CM055730">
    <property type="protein sequence ID" value="KAJ8014016.1"/>
    <property type="molecule type" value="Genomic_DNA"/>
</dbReference>
<name>A0ACC2HE59_DALPE</name>